<dbReference type="HOGENOM" id="CLU_390342_0_0_1"/>
<evidence type="ECO:0000313" key="3">
    <source>
        <dbReference type="Proteomes" id="UP000011777"/>
    </source>
</evidence>
<protein>
    <submittedName>
        <fullName evidence="2">Uncharacterized protein</fullName>
    </submittedName>
</protein>
<proteinExistence type="predicted"/>
<feature type="compositionally biased region" description="Basic and acidic residues" evidence="1">
    <location>
        <begin position="307"/>
        <end position="318"/>
    </location>
</feature>
<dbReference type="Proteomes" id="UP000011777">
    <property type="component" value="Unassembled WGS sequence"/>
</dbReference>
<feature type="compositionally biased region" description="Acidic residues" evidence="1">
    <location>
        <begin position="183"/>
        <end position="205"/>
    </location>
</feature>
<dbReference type="OMA" id="DYHAKGW"/>
<keyword evidence="3" id="KW-1185">Reference proteome</keyword>
<sequence length="728" mass="81200">MESISFNCVYDKNSDLSLLKLCKLTSLDPSSSLLSSDISSNQRLNNRSWRIINHRMLLNNPPNHNDKNNSRQGSFTQLRSSEFLNDFSKSNLSDLKPNKSQFMNSRPSLFSHSSNLSLYSRKKSTQTSLESASLQLNTNNPCTTTTTTTKKDFSCENLHKLEENDDENLSDISDISEISEFSDHDDDSEDELEDADAEESDDDDVENKLQNHSNIASTASNIIATNTNTNIPTKNTTSSQVSPNQPLERPPSHFTDDRISPKNIDHTSMSSTKFYIANSPSPNNKEPVDTQPTATTKHRQGSLFSDFKFKEKQEILEKSEEEGYTSTDISEEEDDEDIEDDDDREVNDDDGDFTDTEEEVTEIVESKKSTSRQPSTQESQNDNESDWLSVSTDSVQSNNSSSKFLQSKQHKNKPLSFSKVDPSSSAASISTIPYEQSSNIPTPIKRPKSLLSGMFSTQMTITPIERHISHSNDELHQKPRLQRSSTTGILSADKRLQRPSIVYTRKFPSVTDINVPVSDIVAPQTPLAKQASMVGISDVNISIKPTEENKSWSEEGSASASLLSSSLSKMPRSNSHHSFKNLLSKSSLNLTKLYNASKPRTREGSLFSKKTDNELAKPDHHTANGLKHSPSSLTSSSSILMVSQKSSSTPPPPILPRITTTDTDLKNHDFINNNEELSKSLKESIIIDNKLGKIALPEKVIDAGSFMRRESRFADDDDVFDDYHAKGW</sequence>
<feature type="compositionally biased region" description="Low complexity" evidence="1">
    <location>
        <begin position="416"/>
        <end position="425"/>
    </location>
</feature>
<feature type="compositionally biased region" description="Low complexity" evidence="1">
    <location>
        <begin position="389"/>
        <end position="402"/>
    </location>
</feature>
<feature type="compositionally biased region" description="Polar residues" evidence="1">
    <location>
        <begin position="266"/>
        <end position="295"/>
    </location>
</feature>
<feature type="compositionally biased region" description="Acidic residues" evidence="1">
    <location>
        <begin position="319"/>
        <end position="362"/>
    </location>
</feature>
<organism evidence="2 3">
    <name type="scientific">Candida maltosa (strain Xu316)</name>
    <name type="common">Yeast</name>
    <dbReference type="NCBI Taxonomy" id="1245528"/>
    <lineage>
        <taxon>Eukaryota</taxon>
        <taxon>Fungi</taxon>
        <taxon>Dikarya</taxon>
        <taxon>Ascomycota</taxon>
        <taxon>Saccharomycotina</taxon>
        <taxon>Pichiomycetes</taxon>
        <taxon>Debaryomycetaceae</taxon>
        <taxon>Candida/Lodderomyces clade</taxon>
        <taxon>Candida</taxon>
    </lineage>
</organism>
<feature type="compositionally biased region" description="Low complexity" evidence="1">
    <location>
        <begin position="211"/>
        <end position="239"/>
    </location>
</feature>
<feature type="region of interest" description="Disordered" evidence="1">
    <location>
        <begin position="178"/>
        <end position="425"/>
    </location>
</feature>
<feature type="region of interest" description="Disordered" evidence="1">
    <location>
        <begin position="599"/>
        <end position="656"/>
    </location>
</feature>
<feature type="compositionally biased region" description="Basic and acidic residues" evidence="1">
    <location>
        <begin position="609"/>
        <end position="622"/>
    </location>
</feature>
<feature type="region of interest" description="Disordered" evidence="1">
    <location>
        <begin position="470"/>
        <end position="491"/>
    </location>
</feature>
<accession>M3K1P8</accession>
<gene>
    <name evidence="2" type="ORF">G210_0772</name>
</gene>
<feature type="compositionally biased region" description="Basic and acidic residues" evidence="1">
    <location>
        <begin position="250"/>
        <end position="265"/>
    </location>
</feature>
<dbReference type="EMBL" id="AOGT01001026">
    <property type="protein sequence ID" value="EMG48624.1"/>
    <property type="molecule type" value="Genomic_DNA"/>
</dbReference>
<reference evidence="2 3" key="1">
    <citation type="submission" date="2013-02" db="EMBL/GenBank/DDBJ databases">
        <title>Genome sequence of Candida maltosa Xu316, a potential industrial strain for xylitol and ethanol production.</title>
        <authorList>
            <person name="Yu J."/>
            <person name="Wang Q."/>
            <person name="Geng X."/>
            <person name="Bao W."/>
            <person name="He P."/>
            <person name="Cai J."/>
        </authorList>
    </citation>
    <scope>NUCLEOTIDE SEQUENCE [LARGE SCALE GENOMIC DNA]</scope>
    <source>
        <strain evidence="3">Xu316</strain>
    </source>
</reference>
<dbReference type="AlphaFoldDB" id="M3K1P8"/>
<feature type="compositionally biased region" description="Low complexity" evidence="1">
    <location>
        <begin position="626"/>
        <end position="643"/>
    </location>
</feature>
<name>M3K1P8_CANMX</name>
<evidence type="ECO:0000256" key="1">
    <source>
        <dbReference type="SAM" id="MobiDB-lite"/>
    </source>
</evidence>
<evidence type="ECO:0000313" key="2">
    <source>
        <dbReference type="EMBL" id="EMG48624.1"/>
    </source>
</evidence>
<feature type="compositionally biased region" description="Polar residues" evidence="1">
    <location>
        <begin position="371"/>
        <end position="388"/>
    </location>
</feature>
<dbReference type="eggNOG" id="ENOG502RPYY">
    <property type="taxonomic scope" value="Eukaryota"/>
</dbReference>
<dbReference type="OrthoDB" id="4026747at2759"/>
<comment type="caution">
    <text evidence="2">The sequence shown here is derived from an EMBL/GenBank/DDBJ whole genome shotgun (WGS) entry which is preliminary data.</text>
</comment>